<evidence type="ECO:0000313" key="2">
    <source>
        <dbReference type="EMBL" id="SNZ21292.1"/>
    </source>
</evidence>
<accession>A0A285PHT3</accession>
<feature type="transmembrane region" description="Helical" evidence="1">
    <location>
        <begin position="37"/>
        <end position="54"/>
    </location>
</feature>
<dbReference type="InterPro" id="IPR046595">
    <property type="entry name" value="DUF6653"/>
</dbReference>
<evidence type="ECO:0000313" key="3">
    <source>
        <dbReference type="Proteomes" id="UP000219439"/>
    </source>
</evidence>
<reference evidence="2 3" key="1">
    <citation type="submission" date="2017-09" db="EMBL/GenBank/DDBJ databases">
        <authorList>
            <person name="Ehlers B."/>
            <person name="Leendertz F.H."/>
        </authorList>
    </citation>
    <scope>NUCLEOTIDE SEQUENCE [LARGE SCALE GENOMIC DNA]</scope>
    <source>
        <strain evidence="2 3">DSM 18289</strain>
    </source>
</reference>
<dbReference type="Pfam" id="PF20358">
    <property type="entry name" value="DUF6653"/>
    <property type="match status" value="1"/>
</dbReference>
<dbReference type="AlphaFoldDB" id="A0A285PHT3"/>
<proteinExistence type="predicted"/>
<keyword evidence="1" id="KW-0472">Membrane</keyword>
<keyword evidence="1" id="KW-1133">Transmembrane helix</keyword>
<dbReference type="Proteomes" id="UP000219439">
    <property type="component" value="Unassembled WGS sequence"/>
</dbReference>
<feature type="transmembrane region" description="Helical" evidence="1">
    <location>
        <begin position="94"/>
        <end position="114"/>
    </location>
</feature>
<keyword evidence="1" id="KW-0812">Transmembrane</keyword>
<sequence>MLMDDATWRRHANPLSVYSRFTILPLLTLAIWSYDWIGGWCVPFIALALFWNWYNPRAFKAVDTISGWASEGVIGERIYLKRQENNVRLGHVRAIHILSTCTALAAIIWLWGLWTHDLPTTLWSLTLTMLFKTWAFDRMVWIYRESKENGISSTNTKQLHNR</sequence>
<feature type="transmembrane region" description="Helical" evidence="1">
    <location>
        <begin position="12"/>
        <end position="31"/>
    </location>
</feature>
<feature type="transmembrane region" description="Helical" evidence="1">
    <location>
        <begin position="120"/>
        <end position="137"/>
    </location>
</feature>
<keyword evidence="3" id="KW-1185">Reference proteome</keyword>
<name>A0A285PHT3_9HYPH</name>
<organism evidence="2 3">
    <name type="scientific">Cohaesibacter gelatinilyticus</name>
    <dbReference type="NCBI Taxonomy" id="372072"/>
    <lineage>
        <taxon>Bacteria</taxon>
        <taxon>Pseudomonadati</taxon>
        <taxon>Pseudomonadota</taxon>
        <taxon>Alphaproteobacteria</taxon>
        <taxon>Hyphomicrobiales</taxon>
        <taxon>Cohaesibacteraceae</taxon>
    </lineage>
</organism>
<protein>
    <submittedName>
        <fullName evidence="2">Uncharacterized protein</fullName>
    </submittedName>
</protein>
<gene>
    <name evidence="2" type="ORF">SAMN06265368_4409</name>
</gene>
<evidence type="ECO:0000256" key="1">
    <source>
        <dbReference type="SAM" id="Phobius"/>
    </source>
</evidence>
<dbReference type="EMBL" id="OBEL01000007">
    <property type="protein sequence ID" value="SNZ21292.1"/>
    <property type="molecule type" value="Genomic_DNA"/>
</dbReference>